<dbReference type="Gene3D" id="3.30.40.10">
    <property type="entry name" value="Zinc/RING finger domain, C3HC4 (zinc finger)"/>
    <property type="match status" value="1"/>
</dbReference>
<gene>
    <name evidence="1" type="ORF">RN001_010062</name>
</gene>
<comment type="caution">
    <text evidence="1">The sequence shown here is derived from an EMBL/GenBank/DDBJ whole genome shotgun (WGS) entry which is preliminary data.</text>
</comment>
<proteinExistence type="predicted"/>
<dbReference type="AlphaFoldDB" id="A0AAN7P8V9"/>
<evidence type="ECO:0000313" key="1">
    <source>
        <dbReference type="EMBL" id="KAK4877556.1"/>
    </source>
</evidence>
<dbReference type="Proteomes" id="UP001353858">
    <property type="component" value="Unassembled WGS sequence"/>
</dbReference>
<name>A0AAN7P8V9_9COLE</name>
<organism evidence="1 2">
    <name type="scientific">Aquatica leii</name>
    <dbReference type="NCBI Taxonomy" id="1421715"/>
    <lineage>
        <taxon>Eukaryota</taxon>
        <taxon>Metazoa</taxon>
        <taxon>Ecdysozoa</taxon>
        <taxon>Arthropoda</taxon>
        <taxon>Hexapoda</taxon>
        <taxon>Insecta</taxon>
        <taxon>Pterygota</taxon>
        <taxon>Neoptera</taxon>
        <taxon>Endopterygota</taxon>
        <taxon>Coleoptera</taxon>
        <taxon>Polyphaga</taxon>
        <taxon>Elateriformia</taxon>
        <taxon>Elateroidea</taxon>
        <taxon>Lampyridae</taxon>
        <taxon>Luciolinae</taxon>
        <taxon>Aquatica</taxon>
    </lineage>
</organism>
<evidence type="ECO:0008006" key="3">
    <source>
        <dbReference type="Google" id="ProtNLM"/>
    </source>
</evidence>
<keyword evidence="2" id="KW-1185">Reference proteome</keyword>
<sequence length="164" mass="18599">MLTAVNGFKKCSIWPYDQQVFTESDFIASMTTDIPVTLATEDLPLQDQRNENEILNSNQKNSERADAVQAIPININITKFKSEKNKPVKRAVFSSSDSENEVDNTPCLYCNGCYHESSERWKMCSMCAKWAHYSCAGVADDDPQATHVCALYIPEKRRIYIKST</sequence>
<accession>A0AAN7P8V9</accession>
<reference evidence="2" key="1">
    <citation type="submission" date="2023-01" db="EMBL/GenBank/DDBJ databases">
        <title>Key to firefly adult light organ development and bioluminescence: homeobox transcription factors regulate luciferase expression and transportation to peroxisome.</title>
        <authorList>
            <person name="Fu X."/>
        </authorList>
    </citation>
    <scope>NUCLEOTIDE SEQUENCE [LARGE SCALE GENOMIC DNA]</scope>
</reference>
<evidence type="ECO:0000313" key="2">
    <source>
        <dbReference type="Proteomes" id="UP001353858"/>
    </source>
</evidence>
<dbReference type="EMBL" id="JARPUR010000004">
    <property type="protein sequence ID" value="KAK4877556.1"/>
    <property type="molecule type" value="Genomic_DNA"/>
</dbReference>
<dbReference type="SUPFAM" id="SSF57903">
    <property type="entry name" value="FYVE/PHD zinc finger"/>
    <property type="match status" value="1"/>
</dbReference>
<dbReference type="InterPro" id="IPR011011">
    <property type="entry name" value="Znf_FYVE_PHD"/>
</dbReference>
<protein>
    <recommendedName>
        <fullName evidence="3">Zinc finger PHD-type domain-containing protein</fullName>
    </recommendedName>
</protein>
<dbReference type="InterPro" id="IPR013083">
    <property type="entry name" value="Znf_RING/FYVE/PHD"/>
</dbReference>